<proteinExistence type="predicted"/>
<evidence type="ECO:0000313" key="1">
    <source>
        <dbReference type="EMBL" id="NKE64525.1"/>
    </source>
</evidence>
<protein>
    <submittedName>
        <fullName evidence="1">Uncharacterized protein</fullName>
    </submittedName>
</protein>
<dbReference type="RefSeq" id="WP_168105607.1">
    <property type="nucleotide sequence ID" value="NZ_VTOX01000001.1"/>
</dbReference>
<name>A0A7X6I4T8_9BURK</name>
<dbReference type="EMBL" id="VTOX01000001">
    <property type="protein sequence ID" value="NKE64525.1"/>
    <property type="molecule type" value="Genomic_DNA"/>
</dbReference>
<gene>
    <name evidence="1" type="ORF">RAMLITH_01720</name>
</gene>
<evidence type="ECO:0000313" key="2">
    <source>
        <dbReference type="Proteomes" id="UP000521868"/>
    </source>
</evidence>
<reference evidence="1 2" key="1">
    <citation type="journal article" date="2020" name="Nature">
        <title>Bacterial chemolithoautotrophy via manganese oxidation.</title>
        <authorList>
            <person name="Yu H."/>
            <person name="Leadbetter J.R."/>
        </authorList>
    </citation>
    <scope>NUCLEOTIDE SEQUENCE [LARGE SCALE GENOMIC DNA]</scope>
    <source>
        <strain evidence="1 2">RBP-1</strain>
    </source>
</reference>
<comment type="caution">
    <text evidence="1">The sequence shown here is derived from an EMBL/GenBank/DDBJ whole genome shotgun (WGS) entry which is preliminary data.</text>
</comment>
<dbReference type="AlphaFoldDB" id="A0A7X6I4T8"/>
<organism evidence="1 2">
    <name type="scientific">Ramlibacter lithotrophicus</name>
    <dbReference type="NCBI Taxonomy" id="2606681"/>
    <lineage>
        <taxon>Bacteria</taxon>
        <taxon>Pseudomonadati</taxon>
        <taxon>Pseudomonadota</taxon>
        <taxon>Betaproteobacteria</taxon>
        <taxon>Burkholderiales</taxon>
        <taxon>Comamonadaceae</taxon>
        <taxon>Ramlibacter</taxon>
    </lineage>
</organism>
<dbReference type="Proteomes" id="UP000521868">
    <property type="component" value="Unassembled WGS sequence"/>
</dbReference>
<sequence>MRSEVTVTFKDTAPLRMDLEKAEPMSAEAARAWLDRQFTEMGCEPLRPTGKVLTADKVVVVAQAAGPSKFTDAGWAGEFARAASAALGKPVVHVDVPALSIGY</sequence>
<keyword evidence="2" id="KW-1185">Reference proteome</keyword>
<accession>A0A7X6I4T8</accession>